<proteinExistence type="predicted"/>
<dbReference type="Proteomes" id="UP001054837">
    <property type="component" value="Unassembled WGS sequence"/>
</dbReference>
<accession>A0AAV4QR15</accession>
<evidence type="ECO:0000313" key="1">
    <source>
        <dbReference type="EMBL" id="GIY10557.1"/>
    </source>
</evidence>
<name>A0AAV4QR15_9ARAC</name>
<organism evidence="1 2">
    <name type="scientific">Caerostris darwini</name>
    <dbReference type="NCBI Taxonomy" id="1538125"/>
    <lineage>
        <taxon>Eukaryota</taxon>
        <taxon>Metazoa</taxon>
        <taxon>Ecdysozoa</taxon>
        <taxon>Arthropoda</taxon>
        <taxon>Chelicerata</taxon>
        <taxon>Arachnida</taxon>
        <taxon>Araneae</taxon>
        <taxon>Araneomorphae</taxon>
        <taxon>Entelegynae</taxon>
        <taxon>Araneoidea</taxon>
        <taxon>Araneidae</taxon>
        <taxon>Caerostris</taxon>
    </lineage>
</organism>
<comment type="caution">
    <text evidence="1">The sequence shown here is derived from an EMBL/GenBank/DDBJ whole genome shotgun (WGS) entry which is preliminary data.</text>
</comment>
<dbReference type="AlphaFoldDB" id="A0AAV4QR15"/>
<sequence>MEDLWPAINKIILDGSPSGFFGVSVASCCPVISTPWAGLQVSAWEHSAQHCPQLEVSLKMVGPTIHVANGASTYLEDPFLCFECTGLQNGTFDKRMSALRKIDVWRPTTAVQVNRHETNAAGLKSIDRV</sequence>
<protein>
    <submittedName>
        <fullName evidence="1">Uncharacterized protein</fullName>
    </submittedName>
</protein>
<keyword evidence="2" id="KW-1185">Reference proteome</keyword>
<reference evidence="1 2" key="1">
    <citation type="submission" date="2021-06" db="EMBL/GenBank/DDBJ databases">
        <title>Caerostris darwini draft genome.</title>
        <authorList>
            <person name="Kono N."/>
            <person name="Arakawa K."/>
        </authorList>
    </citation>
    <scope>NUCLEOTIDE SEQUENCE [LARGE SCALE GENOMIC DNA]</scope>
</reference>
<evidence type="ECO:0000313" key="2">
    <source>
        <dbReference type="Proteomes" id="UP001054837"/>
    </source>
</evidence>
<dbReference type="EMBL" id="BPLQ01004772">
    <property type="protein sequence ID" value="GIY10557.1"/>
    <property type="molecule type" value="Genomic_DNA"/>
</dbReference>
<gene>
    <name evidence="1" type="ORF">CDAR_91771</name>
</gene>